<evidence type="ECO:0000256" key="3">
    <source>
        <dbReference type="ARBA" id="ARBA00022737"/>
    </source>
</evidence>
<dbReference type="AlphaFoldDB" id="A0A914RV02"/>
<sequence length="131" mass="14151">MTPSTSGLMLHELSSKAATPTNEKPKGTTHRVILQKDPATGSFGFSVSDGTGDNPGVFINAILPENAMEFTYPVNDTSLQYLDCDLAVPLLTADRIELILYRDPALKSIQEEDESFSCISSVNLSLRDSAV</sequence>
<dbReference type="SUPFAM" id="SSF50156">
    <property type="entry name" value="PDZ domain-like"/>
    <property type="match status" value="1"/>
</dbReference>
<evidence type="ECO:0000256" key="1">
    <source>
        <dbReference type="ARBA" id="ARBA00004496"/>
    </source>
</evidence>
<keyword evidence="5" id="KW-1185">Reference proteome</keyword>
<evidence type="ECO:0000313" key="6">
    <source>
        <dbReference type="WBParaSite" id="PEQ_0000867901-mRNA-1"/>
    </source>
</evidence>
<comment type="subcellular location">
    <subcellularLocation>
        <location evidence="1">Cytoplasm</location>
    </subcellularLocation>
</comment>
<dbReference type="GO" id="GO:0098887">
    <property type="term" value="P:neurotransmitter receptor transport, endosome to postsynaptic membrane"/>
    <property type="evidence" value="ECO:0007669"/>
    <property type="project" value="TreeGrafter"/>
</dbReference>
<evidence type="ECO:0000256" key="4">
    <source>
        <dbReference type="SAM" id="MobiDB-lite"/>
    </source>
</evidence>
<keyword evidence="2" id="KW-0963">Cytoplasm</keyword>
<evidence type="ECO:0000256" key="2">
    <source>
        <dbReference type="ARBA" id="ARBA00022490"/>
    </source>
</evidence>
<keyword evidence="3" id="KW-0677">Repeat</keyword>
<organism evidence="5 6">
    <name type="scientific">Parascaris equorum</name>
    <name type="common">Equine roundworm</name>
    <dbReference type="NCBI Taxonomy" id="6256"/>
    <lineage>
        <taxon>Eukaryota</taxon>
        <taxon>Metazoa</taxon>
        <taxon>Ecdysozoa</taxon>
        <taxon>Nematoda</taxon>
        <taxon>Chromadorea</taxon>
        <taxon>Rhabditida</taxon>
        <taxon>Spirurina</taxon>
        <taxon>Ascaridomorpha</taxon>
        <taxon>Ascaridoidea</taxon>
        <taxon>Ascarididae</taxon>
        <taxon>Parascaris</taxon>
    </lineage>
</organism>
<dbReference type="GO" id="GO:0005737">
    <property type="term" value="C:cytoplasm"/>
    <property type="evidence" value="ECO:0007669"/>
    <property type="project" value="UniProtKB-SubCell"/>
</dbReference>
<dbReference type="PANTHER" id="PTHR46227">
    <property type="entry name" value="GLUTAMATE RECEPTOR-INTERACTING PROTEIN GRIP"/>
    <property type="match status" value="1"/>
</dbReference>
<dbReference type="InterPro" id="IPR036034">
    <property type="entry name" value="PDZ_sf"/>
</dbReference>
<dbReference type="Gene3D" id="2.30.42.10">
    <property type="match status" value="1"/>
</dbReference>
<evidence type="ECO:0000313" key="5">
    <source>
        <dbReference type="Proteomes" id="UP000887564"/>
    </source>
</evidence>
<dbReference type="WBParaSite" id="PEQ_0000867901-mRNA-1">
    <property type="protein sequence ID" value="PEQ_0000867901-mRNA-1"/>
    <property type="gene ID" value="PEQ_0000867901"/>
</dbReference>
<feature type="region of interest" description="Disordered" evidence="4">
    <location>
        <begin position="1"/>
        <end position="30"/>
    </location>
</feature>
<dbReference type="InterPro" id="IPR043545">
    <property type="entry name" value="GRIP1/2"/>
</dbReference>
<protein>
    <submittedName>
        <fullName evidence="6">PDZ domain-containing protein</fullName>
    </submittedName>
</protein>
<accession>A0A914RV02</accession>
<name>A0A914RV02_PAREQ</name>
<proteinExistence type="predicted"/>
<dbReference type="Proteomes" id="UP000887564">
    <property type="component" value="Unplaced"/>
</dbReference>
<reference evidence="6" key="1">
    <citation type="submission" date="2022-11" db="UniProtKB">
        <authorList>
            <consortium name="WormBaseParasite"/>
        </authorList>
    </citation>
    <scope>IDENTIFICATION</scope>
</reference>
<dbReference type="PANTHER" id="PTHR46227:SF2">
    <property type="entry name" value="FI03335P"/>
    <property type="match status" value="1"/>
</dbReference>